<dbReference type="KEGG" id="llu:AKJ09_09894"/>
<dbReference type="AlphaFoldDB" id="A0A0K1QBT7"/>
<dbReference type="Gene3D" id="3.40.50.720">
    <property type="entry name" value="NAD(P)-binding Rossmann-like Domain"/>
    <property type="match status" value="1"/>
</dbReference>
<keyword evidence="3" id="KW-1185">Reference proteome</keyword>
<accession>A0A0K1QBT7</accession>
<dbReference type="STRING" id="1391654.AKJ09_09894"/>
<evidence type="ECO:0000259" key="1">
    <source>
        <dbReference type="Pfam" id="PF13460"/>
    </source>
</evidence>
<dbReference type="InterPro" id="IPR036291">
    <property type="entry name" value="NAD(P)-bd_dom_sf"/>
</dbReference>
<evidence type="ECO:0000313" key="3">
    <source>
        <dbReference type="Proteomes" id="UP000064967"/>
    </source>
</evidence>
<dbReference type="InterPro" id="IPR016040">
    <property type="entry name" value="NAD(P)-bd_dom"/>
</dbReference>
<sequence length="312" mass="34050">MRNDTLSNRRWRCIRARCNLSLGDAARIQRSGQKENLMRTSLETFLVVGGTGKTGRRVAQKLAARGHAVRIGSRSSSPSFDWKEQNSWTHALDGVTAVYLTYYPDLAVPGASDDVARFVKLAVERGVSRIVLLSGRGEPQVLPAEKAVRECGASFTILRAAWFSQNFSEGHLLDPLRGGELAFPAGNVAEPFLDAEDIADVAVEALTDERHNGHIYELTGPKLLTFAEAVGEIAKASGRDLRYVPVTSEEYAQALAAFMPAPEASFLTDLFRHVLDGHNSHLTDGVQRVLGRSPRDFASYAREAAATGVWNA</sequence>
<dbReference type="Gene3D" id="3.90.25.10">
    <property type="entry name" value="UDP-galactose 4-epimerase, domain 1"/>
    <property type="match status" value="1"/>
</dbReference>
<evidence type="ECO:0000313" key="2">
    <source>
        <dbReference type="EMBL" id="AKV03231.1"/>
    </source>
</evidence>
<dbReference type="PANTHER" id="PTHR43162:SF1">
    <property type="entry name" value="PRESTALK A DIFFERENTIATION PROTEIN A"/>
    <property type="match status" value="1"/>
</dbReference>
<feature type="domain" description="NAD(P)-binding" evidence="1">
    <location>
        <begin position="49"/>
        <end position="208"/>
    </location>
</feature>
<dbReference type="Proteomes" id="UP000064967">
    <property type="component" value="Chromosome"/>
</dbReference>
<dbReference type="InterPro" id="IPR051604">
    <property type="entry name" value="Ergot_Alk_Oxidoreductase"/>
</dbReference>
<protein>
    <recommendedName>
        <fullName evidence="1">NAD(P)-binding domain-containing protein</fullName>
    </recommendedName>
</protein>
<reference evidence="2 3" key="1">
    <citation type="submission" date="2015-08" db="EMBL/GenBank/DDBJ databases">
        <authorList>
            <person name="Babu N.S."/>
            <person name="Beckwith C.J."/>
            <person name="Beseler K.G."/>
            <person name="Brison A."/>
            <person name="Carone J.V."/>
            <person name="Caskin T.P."/>
            <person name="Diamond M."/>
            <person name="Durham M.E."/>
            <person name="Foxe J.M."/>
            <person name="Go M."/>
            <person name="Henderson B.A."/>
            <person name="Jones I.B."/>
            <person name="McGettigan J.A."/>
            <person name="Micheletti S.J."/>
            <person name="Nasrallah M.E."/>
            <person name="Ortiz D."/>
            <person name="Piller C.R."/>
            <person name="Privatt S.R."/>
            <person name="Schneider S.L."/>
            <person name="Sharp S."/>
            <person name="Smith T.C."/>
            <person name="Stanton J.D."/>
            <person name="Ullery H.E."/>
            <person name="Wilson R.J."/>
            <person name="Serrano M.G."/>
            <person name="Buck G."/>
            <person name="Lee V."/>
            <person name="Wang Y."/>
            <person name="Carvalho R."/>
            <person name="Voegtly L."/>
            <person name="Shi R."/>
            <person name="Duckworth R."/>
            <person name="Johnson A."/>
            <person name="Loviza R."/>
            <person name="Walstead R."/>
            <person name="Shah Z."/>
            <person name="Kiflezghi M."/>
            <person name="Wade K."/>
            <person name="Ball S.L."/>
            <person name="Bradley K.W."/>
            <person name="Asai D.J."/>
            <person name="Bowman C.A."/>
            <person name="Russell D.A."/>
            <person name="Pope W.H."/>
            <person name="Jacobs-Sera D."/>
            <person name="Hendrix R.W."/>
            <person name="Hatfull G.F."/>
        </authorList>
    </citation>
    <scope>NUCLEOTIDE SEQUENCE [LARGE SCALE GENOMIC DNA]</scope>
    <source>
        <strain evidence="2 3">DSM 27648</strain>
    </source>
</reference>
<proteinExistence type="predicted"/>
<dbReference type="PANTHER" id="PTHR43162">
    <property type="match status" value="1"/>
</dbReference>
<dbReference type="SUPFAM" id="SSF51735">
    <property type="entry name" value="NAD(P)-binding Rossmann-fold domains"/>
    <property type="match status" value="1"/>
</dbReference>
<dbReference type="EMBL" id="CP012333">
    <property type="protein sequence ID" value="AKV03231.1"/>
    <property type="molecule type" value="Genomic_DNA"/>
</dbReference>
<dbReference type="Pfam" id="PF13460">
    <property type="entry name" value="NAD_binding_10"/>
    <property type="match status" value="1"/>
</dbReference>
<organism evidence="2 3">
    <name type="scientific">Labilithrix luteola</name>
    <dbReference type="NCBI Taxonomy" id="1391654"/>
    <lineage>
        <taxon>Bacteria</taxon>
        <taxon>Pseudomonadati</taxon>
        <taxon>Myxococcota</taxon>
        <taxon>Polyangia</taxon>
        <taxon>Polyangiales</taxon>
        <taxon>Labilitrichaceae</taxon>
        <taxon>Labilithrix</taxon>
    </lineage>
</organism>
<name>A0A0K1QBT7_9BACT</name>
<gene>
    <name evidence="2" type="ORF">AKJ09_09894</name>
</gene>
<dbReference type="PATRIC" id="fig|1391654.3.peg.10023"/>